<dbReference type="EMBL" id="ML119107">
    <property type="protein sequence ID" value="RPB16886.1"/>
    <property type="molecule type" value="Genomic_DNA"/>
</dbReference>
<organism evidence="8 9">
    <name type="scientific">Morchella conica CCBAS932</name>
    <dbReference type="NCBI Taxonomy" id="1392247"/>
    <lineage>
        <taxon>Eukaryota</taxon>
        <taxon>Fungi</taxon>
        <taxon>Dikarya</taxon>
        <taxon>Ascomycota</taxon>
        <taxon>Pezizomycotina</taxon>
        <taxon>Pezizomycetes</taxon>
        <taxon>Pezizales</taxon>
        <taxon>Morchellaceae</taxon>
        <taxon>Morchella</taxon>
    </lineage>
</organism>
<feature type="region of interest" description="Disordered" evidence="5">
    <location>
        <begin position="149"/>
        <end position="246"/>
    </location>
</feature>
<dbReference type="PROSITE" id="PS51526">
    <property type="entry name" value="RFX_DBD"/>
    <property type="match status" value="1"/>
</dbReference>
<feature type="compositionally biased region" description="Low complexity" evidence="5">
    <location>
        <begin position="206"/>
        <end position="223"/>
    </location>
</feature>
<evidence type="ECO:0000313" key="8">
    <source>
        <dbReference type="EMBL" id="RPB16886.1"/>
    </source>
</evidence>
<dbReference type="Proteomes" id="UP000277580">
    <property type="component" value="Unassembled WGS sequence"/>
</dbReference>
<keyword evidence="9" id="KW-1185">Reference proteome</keyword>
<evidence type="ECO:0000256" key="4">
    <source>
        <dbReference type="ARBA" id="ARBA00023242"/>
    </source>
</evidence>
<feature type="domain" description="RFX-type winged-helix" evidence="7">
    <location>
        <begin position="582"/>
        <end position="661"/>
    </location>
</feature>
<dbReference type="SUPFAM" id="SSF46774">
    <property type="entry name" value="ARID-like"/>
    <property type="match status" value="1"/>
</dbReference>
<dbReference type="SUPFAM" id="SSF48371">
    <property type="entry name" value="ARM repeat"/>
    <property type="match status" value="1"/>
</dbReference>
<name>A0A3N4L235_9PEZI</name>
<dbReference type="GO" id="GO:0006325">
    <property type="term" value="P:chromatin organization"/>
    <property type="evidence" value="ECO:0007669"/>
    <property type="project" value="UniProtKB-KW"/>
</dbReference>
<keyword evidence="4" id="KW-0539">Nucleus</keyword>
<dbReference type="GO" id="GO:0016586">
    <property type="term" value="C:RSC-type complex"/>
    <property type="evidence" value="ECO:0007669"/>
    <property type="project" value="TreeGrafter"/>
</dbReference>
<proteinExistence type="predicted"/>
<dbReference type="GO" id="GO:0006355">
    <property type="term" value="P:regulation of DNA-templated transcription"/>
    <property type="evidence" value="ECO:0007669"/>
    <property type="project" value="InterPro"/>
</dbReference>
<keyword evidence="3" id="KW-0804">Transcription</keyword>
<sequence length="851" mass="95437">MSESSMAAPTPERERKGPWANRVLSTDIEKTPEYDEFIKKLSEYHEKRGTTLTIEPELGRKLLDLRKLYEKVTALGGYDKVTEEKGAWRDLALQYKLAANNTNAGYLLKTIYYKNLAAYEISNFFGKEPPPKEWLEERSAAGGSIMTRTAEDFQAPSPKSESKVERSPTPPPTEKRSLRQAPTPRTFYNPDTTSQRHNPPRATSLQHQQQNSQQSQQQQQNHQVSPGNQWNGSAMNFPNFSSNTVNAPIGMPVPTPRNAPHEFITQKRKAEQYAATTNMARFGVGHTGPSNMTRIAMGLKSGLPEEVDFALSQLVKTSYEAGDDLRAEQFPGLAEALYDKLQSVTRLMKLHSLNGSEEVLEDPAFTKQLEKVNEAALILRNMSFQVDNARYFSRLKNARSIIVAGLNLPNQTCFMELKHYILDMVESMATHLVLSTHDNMFEALHVNLLSDDRGLLLGSLKSICRFVMGRDESNRLGEIGMDAINRIRNLLMLEDEDLVSACLDFLYQYTTNEENVEKLMQPPDGIELIKQLMRLLLYQAIPGEQTVWLKTRIPRPSPPREIPNLPQEIVNDLLTYMEPERATKWMRCCFEEDPNSDITQIALWQAYQARFNDYVPAGRNLLPAAEFIKNVSIAFSVASAMVLTLPTGGQKFIIKGIRARETPMSLKGQIYVACKWIDTTGNGARCHAQLPTPQDLWVHVLNDHIGAPTDPGRKLHCNWGGCGKYNHQAGEEDRRKVIGHVRTHIPDLNDLRAARIAGMEDVDGGIGGDEEPNSKVIIRRNQTGIDDRGEAAGIPLTAALVLRNMARRGMNDVREILGAERGALFEVMAVNKPLAAYVADLLVEDGMVIDD</sequence>
<evidence type="ECO:0000256" key="1">
    <source>
        <dbReference type="ARBA" id="ARBA00022853"/>
    </source>
</evidence>
<evidence type="ECO:0000256" key="5">
    <source>
        <dbReference type="SAM" id="MobiDB-lite"/>
    </source>
</evidence>
<dbReference type="SMART" id="SM00501">
    <property type="entry name" value="BRIGHT"/>
    <property type="match status" value="1"/>
</dbReference>
<dbReference type="Pfam" id="PF01388">
    <property type="entry name" value="ARID"/>
    <property type="match status" value="1"/>
</dbReference>
<feature type="domain" description="ARID" evidence="6">
    <location>
        <begin position="31"/>
        <end position="124"/>
    </location>
</feature>
<dbReference type="GO" id="GO:0003677">
    <property type="term" value="F:DNA binding"/>
    <property type="evidence" value="ECO:0007669"/>
    <property type="project" value="InterPro"/>
</dbReference>
<dbReference type="InterPro" id="IPR052406">
    <property type="entry name" value="Chromatin_Remodeling_Comp"/>
</dbReference>
<dbReference type="CDD" id="cd16100">
    <property type="entry name" value="ARID"/>
    <property type="match status" value="1"/>
</dbReference>
<dbReference type="InterPro" id="IPR001606">
    <property type="entry name" value="ARID_dom"/>
</dbReference>
<dbReference type="InParanoid" id="A0A3N4L235"/>
<evidence type="ECO:0000259" key="6">
    <source>
        <dbReference type="PROSITE" id="PS51011"/>
    </source>
</evidence>
<feature type="compositionally biased region" description="Polar residues" evidence="5">
    <location>
        <begin position="189"/>
        <end position="205"/>
    </location>
</feature>
<dbReference type="PROSITE" id="PS51011">
    <property type="entry name" value="ARID"/>
    <property type="match status" value="1"/>
</dbReference>
<dbReference type="AlphaFoldDB" id="A0A3N4L235"/>
<accession>A0A3N4L235</accession>
<keyword evidence="1" id="KW-0156">Chromatin regulator</keyword>
<protein>
    <recommendedName>
        <fullName evidence="10">ARID domain-containing protein</fullName>
    </recommendedName>
</protein>
<evidence type="ECO:0000313" key="9">
    <source>
        <dbReference type="Proteomes" id="UP000277580"/>
    </source>
</evidence>
<evidence type="ECO:0000259" key="7">
    <source>
        <dbReference type="PROSITE" id="PS51526"/>
    </source>
</evidence>
<feature type="region of interest" description="Disordered" evidence="5">
    <location>
        <begin position="1"/>
        <end position="22"/>
    </location>
</feature>
<evidence type="ECO:0000256" key="2">
    <source>
        <dbReference type="ARBA" id="ARBA00023015"/>
    </source>
</evidence>
<dbReference type="InterPro" id="IPR016024">
    <property type="entry name" value="ARM-type_fold"/>
</dbReference>
<dbReference type="OrthoDB" id="338531at2759"/>
<evidence type="ECO:0008006" key="10">
    <source>
        <dbReference type="Google" id="ProtNLM"/>
    </source>
</evidence>
<dbReference type="STRING" id="1392247.A0A3N4L235"/>
<reference evidence="8 9" key="1">
    <citation type="journal article" date="2018" name="Nat. Ecol. Evol.">
        <title>Pezizomycetes genomes reveal the molecular basis of ectomycorrhizal truffle lifestyle.</title>
        <authorList>
            <person name="Murat C."/>
            <person name="Payen T."/>
            <person name="Noel B."/>
            <person name="Kuo A."/>
            <person name="Morin E."/>
            <person name="Chen J."/>
            <person name="Kohler A."/>
            <person name="Krizsan K."/>
            <person name="Balestrini R."/>
            <person name="Da Silva C."/>
            <person name="Montanini B."/>
            <person name="Hainaut M."/>
            <person name="Levati E."/>
            <person name="Barry K.W."/>
            <person name="Belfiori B."/>
            <person name="Cichocki N."/>
            <person name="Clum A."/>
            <person name="Dockter R.B."/>
            <person name="Fauchery L."/>
            <person name="Guy J."/>
            <person name="Iotti M."/>
            <person name="Le Tacon F."/>
            <person name="Lindquist E.A."/>
            <person name="Lipzen A."/>
            <person name="Malagnac F."/>
            <person name="Mello A."/>
            <person name="Molinier V."/>
            <person name="Miyauchi S."/>
            <person name="Poulain J."/>
            <person name="Riccioni C."/>
            <person name="Rubini A."/>
            <person name="Sitrit Y."/>
            <person name="Splivallo R."/>
            <person name="Traeger S."/>
            <person name="Wang M."/>
            <person name="Zifcakova L."/>
            <person name="Wipf D."/>
            <person name="Zambonelli A."/>
            <person name="Paolocci F."/>
            <person name="Nowrousian M."/>
            <person name="Ottonello S."/>
            <person name="Baldrian P."/>
            <person name="Spatafora J.W."/>
            <person name="Henrissat B."/>
            <person name="Nagy L.G."/>
            <person name="Aury J.M."/>
            <person name="Wincker P."/>
            <person name="Grigoriev I.V."/>
            <person name="Bonfante P."/>
            <person name="Martin F.M."/>
        </authorList>
    </citation>
    <scope>NUCLEOTIDE SEQUENCE [LARGE SCALE GENOMIC DNA]</scope>
    <source>
        <strain evidence="8 9">CCBAS932</strain>
    </source>
</reference>
<dbReference type="InterPro" id="IPR036431">
    <property type="entry name" value="ARID_dom_sf"/>
</dbReference>
<feature type="compositionally biased region" description="Polar residues" evidence="5">
    <location>
        <begin position="224"/>
        <end position="246"/>
    </location>
</feature>
<gene>
    <name evidence="8" type="ORF">P167DRAFT_516139</name>
</gene>
<dbReference type="PANTHER" id="PTHR22970">
    <property type="entry name" value="AT-RICH INTERACTIVE DOMAIN-CONTAINING PROTEIN 2"/>
    <property type="match status" value="1"/>
</dbReference>
<dbReference type="SMART" id="SM01014">
    <property type="entry name" value="ARID"/>
    <property type="match status" value="1"/>
</dbReference>
<dbReference type="PANTHER" id="PTHR22970:SF14">
    <property type="entry name" value="AT-RICH INTERACTIVE DOMAIN-CONTAINING PROTEIN 2"/>
    <property type="match status" value="1"/>
</dbReference>
<evidence type="ECO:0000256" key="3">
    <source>
        <dbReference type="ARBA" id="ARBA00023163"/>
    </source>
</evidence>
<dbReference type="InterPro" id="IPR003150">
    <property type="entry name" value="DNA-bd_RFX"/>
</dbReference>
<dbReference type="Gene3D" id="1.10.150.60">
    <property type="entry name" value="ARID DNA-binding domain"/>
    <property type="match status" value="1"/>
</dbReference>
<keyword evidence="2" id="KW-0805">Transcription regulation</keyword>